<dbReference type="Pfam" id="PF01053">
    <property type="entry name" value="Cys_Met_Meta_PP"/>
    <property type="match status" value="1"/>
</dbReference>
<dbReference type="NCBIfam" id="TIGR01326">
    <property type="entry name" value="OAH_OAS_sulfhy"/>
    <property type="match status" value="1"/>
</dbReference>
<dbReference type="PIRSF" id="PIRSF001434">
    <property type="entry name" value="CGS"/>
    <property type="match status" value="1"/>
</dbReference>
<dbReference type="GO" id="GO:0005737">
    <property type="term" value="C:cytoplasm"/>
    <property type="evidence" value="ECO:0007669"/>
    <property type="project" value="TreeGrafter"/>
</dbReference>
<proteinExistence type="inferred from homology"/>
<dbReference type="PANTHER" id="PTHR43797">
    <property type="entry name" value="HOMOCYSTEINE/CYSTEINE SYNTHASE"/>
    <property type="match status" value="1"/>
</dbReference>
<keyword evidence="4" id="KW-0663">Pyridoxal phosphate</keyword>
<dbReference type="GO" id="GO:0030170">
    <property type="term" value="F:pyridoxal phosphate binding"/>
    <property type="evidence" value="ECO:0007669"/>
    <property type="project" value="InterPro"/>
</dbReference>
<dbReference type="GO" id="GO:0071269">
    <property type="term" value="P:L-homocysteine biosynthetic process"/>
    <property type="evidence" value="ECO:0007669"/>
    <property type="project" value="TreeGrafter"/>
</dbReference>
<dbReference type="InterPro" id="IPR015424">
    <property type="entry name" value="PyrdxlP-dep_Trfase"/>
</dbReference>
<dbReference type="PANTHER" id="PTHR43797:SF2">
    <property type="entry name" value="HOMOCYSTEINE_CYSTEINE SYNTHASE"/>
    <property type="match status" value="1"/>
</dbReference>
<dbReference type="InterPro" id="IPR054542">
    <property type="entry name" value="Cys_met_metab_PP"/>
</dbReference>
<dbReference type="InterPro" id="IPR015421">
    <property type="entry name" value="PyrdxlP-dep_Trfase_major"/>
</dbReference>
<dbReference type="GO" id="GO:0019346">
    <property type="term" value="P:transsulfuration"/>
    <property type="evidence" value="ECO:0007669"/>
    <property type="project" value="InterPro"/>
</dbReference>
<evidence type="ECO:0000256" key="1">
    <source>
        <dbReference type="ARBA" id="ARBA00001933"/>
    </source>
</evidence>
<comment type="similarity">
    <text evidence="2">Belongs to the trans-sulfuration enzymes family.</text>
</comment>
<dbReference type="FunFam" id="3.40.640.10:FF:000035">
    <property type="entry name" value="O-succinylhomoserine sulfhydrylase"/>
    <property type="match status" value="1"/>
</dbReference>
<organism evidence="5">
    <name type="scientific">marine metagenome</name>
    <dbReference type="NCBI Taxonomy" id="408172"/>
    <lineage>
        <taxon>unclassified sequences</taxon>
        <taxon>metagenomes</taxon>
        <taxon>ecological metagenomes</taxon>
    </lineage>
</organism>
<dbReference type="SUPFAM" id="SSF53383">
    <property type="entry name" value="PLP-dependent transferases"/>
    <property type="match status" value="1"/>
</dbReference>
<dbReference type="GO" id="GO:0003961">
    <property type="term" value="F:O-acetylhomoserine aminocarboxypropyltransferase activity"/>
    <property type="evidence" value="ECO:0007669"/>
    <property type="project" value="TreeGrafter"/>
</dbReference>
<dbReference type="InterPro" id="IPR006235">
    <property type="entry name" value="OAc-hSer/O-AcSer_sulfhydrylase"/>
</dbReference>
<gene>
    <name evidence="5" type="ORF">METZ01_LOCUS10158</name>
</gene>
<evidence type="ECO:0008006" key="6">
    <source>
        <dbReference type="Google" id="ProtNLM"/>
    </source>
</evidence>
<dbReference type="GO" id="GO:0006535">
    <property type="term" value="P:cysteine biosynthetic process from serine"/>
    <property type="evidence" value="ECO:0007669"/>
    <property type="project" value="TreeGrafter"/>
</dbReference>
<dbReference type="CDD" id="cd00614">
    <property type="entry name" value="CGS_like"/>
    <property type="match status" value="1"/>
</dbReference>
<evidence type="ECO:0000256" key="2">
    <source>
        <dbReference type="ARBA" id="ARBA00009077"/>
    </source>
</evidence>
<evidence type="ECO:0000313" key="5">
    <source>
        <dbReference type="EMBL" id="SUZ57304.1"/>
    </source>
</evidence>
<sequence length="438" mass="47925">MQERHVAGMMELPERQFGFQTRALHAGARPEPETGARAVPIFQTSSYVFEDPESAAAYFNLQEYGNTYSRIMNPTVAAFEERIANLEVGAGAVAFASGLAAQSSTFFTLLSAGDHVVASRALYGGSITQLKHLFKKLSVELTFVDPDDPNEWHQATTERTRLFFGETIGNPGGNVMDIEQIAKVAHDHSIPLVMDNTFATPYLCRPIEWGADIVIHSATKFLGGHGTSIGGVVIDSGDFDWSNGKFAVIAEPSDAYHGLSFHETFGMYGFLMKLRSETLRDLGGCMSPFNAFLFLQGMETLPLRMDRHVSNALEIATWLEARSDVVSVSHPAIHYRENAGLLEKYLPKGAGAVFCFELHGGRSAGQNFIRNVQLFSHLANVGDAKSLIIHPASTTHRQLSDDELQAAGIAPGTVRLSVGIEDVEDLQWDLEQAFARSN</sequence>
<dbReference type="EMBL" id="UINC01000554">
    <property type="protein sequence ID" value="SUZ57304.1"/>
    <property type="molecule type" value="Genomic_DNA"/>
</dbReference>
<reference evidence="5" key="1">
    <citation type="submission" date="2018-05" db="EMBL/GenBank/DDBJ databases">
        <authorList>
            <person name="Lanie J.A."/>
            <person name="Ng W.-L."/>
            <person name="Kazmierczak K.M."/>
            <person name="Andrzejewski T.M."/>
            <person name="Davidsen T.M."/>
            <person name="Wayne K.J."/>
            <person name="Tettelin H."/>
            <person name="Glass J.I."/>
            <person name="Rusch D."/>
            <person name="Podicherti R."/>
            <person name="Tsui H.-C.T."/>
            <person name="Winkler M.E."/>
        </authorList>
    </citation>
    <scope>NUCLEOTIDE SEQUENCE</scope>
</reference>
<keyword evidence="3" id="KW-0808">Transferase</keyword>
<dbReference type="PROSITE" id="PS00868">
    <property type="entry name" value="CYS_MET_METAB_PP"/>
    <property type="match status" value="1"/>
</dbReference>
<dbReference type="InterPro" id="IPR015422">
    <property type="entry name" value="PyrdxlP-dep_Trfase_small"/>
</dbReference>
<protein>
    <recommendedName>
        <fullName evidence="6">O-acetylhomoserine aminocarboxypropyltransferase</fullName>
    </recommendedName>
</protein>
<dbReference type="Gene3D" id="3.90.1150.10">
    <property type="entry name" value="Aspartate Aminotransferase, domain 1"/>
    <property type="match status" value="1"/>
</dbReference>
<comment type="cofactor">
    <cofactor evidence="1">
        <name>pyridoxal 5'-phosphate</name>
        <dbReference type="ChEBI" id="CHEBI:597326"/>
    </cofactor>
</comment>
<accession>A0A381NT64</accession>
<evidence type="ECO:0000256" key="4">
    <source>
        <dbReference type="ARBA" id="ARBA00022898"/>
    </source>
</evidence>
<evidence type="ECO:0000256" key="3">
    <source>
        <dbReference type="ARBA" id="ARBA00022679"/>
    </source>
</evidence>
<dbReference type="GO" id="GO:0004124">
    <property type="term" value="F:cysteine synthase activity"/>
    <property type="evidence" value="ECO:0007669"/>
    <property type="project" value="TreeGrafter"/>
</dbReference>
<dbReference type="AlphaFoldDB" id="A0A381NT64"/>
<dbReference type="Gene3D" id="3.40.640.10">
    <property type="entry name" value="Type I PLP-dependent aspartate aminotransferase-like (Major domain)"/>
    <property type="match status" value="1"/>
</dbReference>
<name>A0A381NT64_9ZZZZ</name>
<dbReference type="InterPro" id="IPR000277">
    <property type="entry name" value="Cys/Met-Metab_PyrdxlP-dep_enz"/>
</dbReference>